<evidence type="ECO:0000256" key="1">
    <source>
        <dbReference type="ARBA" id="ARBA00004141"/>
    </source>
</evidence>
<dbReference type="InterPro" id="IPR000620">
    <property type="entry name" value="EamA_dom"/>
</dbReference>
<dbReference type="GO" id="GO:0016020">
    <property type="term" value="C:membrane"/>
    <property type="evidence" value="ECO:0007669"/>
    <property type="project" value="UniProtKB-SubCell"/>
</dbReference>
<dbReference type="InterPro" id="IPR050638">
    <property type="entry name" value="AA-Vitamin_Transporters"/>
</dbReference>
<sequence length="314" mass="32572">MNIAIRPWVGILALVGATLAWAGNFLLGGAAVGEMGVLSLAWMRWAIAVVPLFVIAHFVEKPDWRLIARNWPRIVLLAICGLAIYNIMLYLSLGADSAVNASLINSVNPALIAVAAAIFLRSRVGVRGVCGIALAFFGVVWILTSGSPQTILDNPPSAGSLFMLVAICAWTAYTILGRTGPKLPPIASVAAQALVVTVGLAPFALGSGLDLPSSSSGWAALAYIAVFPSIVSYVLWNTALQVIPAPRAGVFLNLITVFTVLGAVLLGTPLTIEELIGGVLVLAGVALTTNWRHRPAVNSPASQRSPGAGPGQGV</sequence>
<evidence type="ECO:0000313" key="8">
    <source>
        <dbReference type="EMBL" id="MBP1325862.1"/>
    </source>
</evidence>
<dbReference type="InterPro" id="IPR037185">
    <property type="entry name" value="EmrE-like"/>
</dbReference>
<organism evidence="8 9">
    <name type="scientific">Leucobacter exalbidus</name>
    <dbReference type="NCBI Taxonomy" id="662960"/>
    <lineage>
        <taxon>Bacteria</taxon>
        <taxon>Bacillati</taxon>
        <taxon>Actinomycetota</taxon>
        <taxon>Actinomycetes</taxon>
        <taxon>Micrococcales</taxon>
        <taxon>Microbacteriaceae</taxon>
        <taxon>Leucobacter</taxon>
    </lineage>
</organism>
<dbReference type="Pfam" id="PF00892">
    <property type="entry name" value="EamA"/>
    <property type="match status" value="2"/>
</dbReference>
<keyword evidence="5 6" id="KW-0472">Membrane</keyword>
<dbReference type="EMBL" id="JAFIDA010000001">
    <property type="protein sequence ID" value="MBP1325862.1"/>
    <property type="molecule type" value="Genomic_DNA"/>
</dbReference>
<protein>
    <submittedName>
        <fullName evidence="8">Drug/metabolite transporter (DMT)-like permease</fullName>
    </submittedName>
</protein>
<dbReference type="AlphaFoldDB" id="A0A940T375"/>
<evidence type="ECO:0000256" key="4">
    <source>
        <dbReference type="ARBA" id="ARBA00022989"/>
    </source>
</evidence>
<evidence type="ECO:0000313" key="9">
    <source>
        <dbReference type="Proteomes" id="UP000675163"/>
    </source>
</evidence>
<feature type="transmembrane region" description="Helical" evidence="6">
    <location>
        <begin position="126"/>
        <end position="144"/>
    </location>
</feature>
<comment type="caution">
    <text evidence="8">The sequence shown here is derived from an EMBL/GenBank/DDBJ whole genome shotgun (WGS) entry which is preliminary data.</text>
</comment>
<feature type="transmembrane region" description="Helical" evidence="6">
    <location>
        <begin position="156"/>
        <end position="176"/>
    </location>
</feature>
<evidence type="ECO:0000256" key="3">
    <source>
        <dbReference type="ARBA" id="ARBA00022692"/>
    </source>
</evidence>
<dbReference type="Proteomes" id="UP000675163">
    <property type="component" value="Unassembled WGS sequence"/>
</dbReference>
<evidence type="ECO:0000259" key="7">
    <source>
        <dbReference type="Pfam" id="PF00892"/>
    </source>
</evidence>
<comment type="similarity">
    <text evidence="2">Belongs to the EamA transporter family.</text>
</comment>
<evidence type="ECO:0000256" key="6">
    <source>
        <dbReference type="SAM" id="Phobius"/>
    </source>
</evidence>
<reference evidence="8" key="1">
    <citation type="submission" date="2021-02" db="EMBL/GenBank/DDBJ databases">
        <title>Sequencing the genomes of 1000 actinobacteria strains.</title>
        <authorList>
            <person name="Klenk H.-P."/>
        </authorList>
    </citation>
    <scope>NUCLEOTIDE SEQUENCE</scope>
    <source>
        <strain evidence="8">DSM 22850</strain>
    </source>
</reference>
<evidence type="ECO:0000256" key="5">
    <source>
        <dbReference type="ARBA" id="ARBA00023136"/>
    </source>
</evidence>
<feature type="transmembrane region" description="Helical" evidence="6">
    <location>
        <begin position="7"/>
        <end position="30"/>
    </location>
</feature>
<evidence type="ECO:0000256" key="2">
    <source>
        <dbReference type="ARBA" id="ARBA00007362"/>
    </source>
</evidence>
<gene>
    <name evidence="8" type="ORF">JOF28_001094</name>
</gene>
<feature type="transmembrane region" description="Helical" evidence="6">
    <location>
        <begin position="217"/>
        <end position="236"/>
    </location>
</feature>
<dbReference type="SUPFAM" id="SSF103481">
    <property type="entry name" value="Multidrug resistance efflux transporter EmrE"/>
    <property type="match status" value="2"/>
</dbReference>
<keyword evidence="4 6" id="KW-1133">Transmembrane helix</keyword>
<name>A0A940T375_9MICO</name>
<feature type="domain" description="EamA" evidence="7">
    <location>
        <begin position="159"/>
        <end position="289"/>
    </location>
</feature>
<proteinExistence type="inferred from homology"/>
<feature type="transmembrane region" description="Helical" evidence="6">
    <location>
        <begin position="183"/>
        <end position="205"/>
    </location>
</feature>
<dbReference type="RefSeq" id="WP_209704860.1">
    <property type="nucleotide sequence ID" value="NZ_JAFIDA010000001.1"/>
</dbReference>
<feature type="transmembrane region" description="Helical" evidence="6">
    <location>
        <begin position="248"/>
        <end position="269"/>
    </location>
</feature>
<keyword evidence="3 6" id="KW-0812">Transmembrane</keyword>
<feature type="domain" description="EamA" evidence="7">
    <location>
        <begin position="9"/>
        <end position="143"/>
    </location>
</feature>
<keyword evidence="9" id="KW-1185">Reference proteome</keyword>
<dbReference type="PANTHER" id="PTHR32322:SF2">
    <property type="entry name" value="EAMA DOMAIN-CONTAINING PROTEIN"/>
    <property type="match status" value="1"/>
</dbReference>
<accession>A0A940T375</accession>
<comment type="subcellular location">
    <subcellularLocation>
        <location evidence="1">Membrane</location>
        <topology evidence="1">Multi-pass membrane protein</topology>
    </subcellularLocation>
</comment>
<feature type="transmembrane region" description="Helical" evidence="6">
    <location>
        <begin position="99"/>
        <end position="119"/>
    </location>
</feature>
<dbReference type="PANTHER" id="PTHR32322">
    <property type="entry name" value="INNER MEMBRANE TRANSPORTER"/>
    <property type="match status" value="1"/>
</dbReference>
<feature type="transmembrane region" description="Helical" evidence="6">
    <location>
        <begin position="42"/>
        <end position="59"/>
    </location>
</feature>
<feature type="transmembrane region" description="Helical" evidence="6">
    <location>
        <begin position="71"/>
        <end position="93"/>
    </location>
</feature>